<accession>A0A8H6XV85</accession>
<protein>
    <recommendedName>
        <fullName evidence="1">F-box domain-containing protein</fullName>
    </recommendedName>
</protein>
<dbReference type="AlphaFoldDB" id="A0A8H6XV85"/>
<proteinExistence type="predicted"/>
<sequence length="385" mass="42933">MLSNLPQELIELILAALDVECLRSCSLVSSSLLAPSQRMIFRSLFLPNANFSKVQSLFAIAPHILGYVRDLHVELVPRVSSQNQNGVLLSILTSCHHLQFLSIASGGRTLAEWDDMPLPLQSAVHDLLPSALKLHTLVLLGIRNVPSSFISRALSSIKRLLLCGINAQDSKSHLPSRFETARTEHFSLLAPSDGMKPIVDLILPDTCPPRSLHSIRGLTLGMHRDVEVQSLRLIVATVNTLRLLRLQCADFQTPFSLPRLPVLQEIELRFFWSVGLSQHLDITLASFPTAIPNIELLRLGFHGALPDRENLAEERTSPFPLFDGACAYRKRLPRLARVHCHWRSEQPSPLPDFADFNEYIRGKFPGLSDRVLEVSGGGDPDDIFY</sequence>
<dbReference type="InterPro" id="IPR036047">
    <property type="entry name" value="F-box-like_dom_sf"/>
</dbReference>
<feature type="domain" description="F-box" evidence="1">
    <location>
        <begin position="1"/>
        <end position="44"/>
    </location>
</feature>
<name>A0A8H6XV85_9AGAR</name>
<organism evidence="2 3">
    <name type="scientific">Mycena venus</name>
    <dbReference type="NCBI Taxonomy" id="2733690"/>
    <lineage>
        <taxon>Eukaryota</taxon>
        <taxon>Fungi</taxon>
        <taxon>Dikarya</taxon>
        <taxon>Basidiomycota</taxon>
        <taxon>Agaricomycotina</taxon>
        <taxon>Agaricomycetes</taxon>
        <taxon>Agaricomycetidae</taxon>
        <taxon>Agaricales</taxon>
        <taxon>Marasmiineae</taxon>
        <taxon>Mycenaceae</taxon>
        <taxon>Mycena</taxon>
    </lineage>
</organism>
<evidence type="ECO:0000259" key="1">
    <source>
        <dbReference type="PROSITE" id="PS50181"/>
    </source>
</evidence>
<dbReference type="SUPFAM" id="SSF81383">
    <property type="entry name" value="F-box domain"/>
    <property type="match status" value="1"/>
</dbReference>
<gene>
    <name evidence="2" type="ORF">MVEN_01473900</name>
</gene>
<dbReference type="Proteomes" id="UP000620124">
    <property type="component" value="Unassembled WGS sequence"/>
</dbReference>
<dbReference type="EMBL" id="JACAZI010000012">
    <property type="protein sequence ID" value="KAF7347191.1"/>
    <property type="molecule type" value="Genomic_DNA"/>
</dbReference>
<comment type="caution">
    <text evidence="2">The sequence shown here is derived from an EMBL/GenBank/DDBJ whole genome shotgun (WGS) entry which is preliminary data.</text>
</comment>
<evidence type="ECO:0000313" key="2">
    <source>
        <dbReference type="EMBL" id="KAF7347191.1"/>
    </source>
</evidence>
<dbReference type="OrthoDB" id="3069231at2759"/>
<dbReference type="PROSITE" id="PS50181">
    <property type="entry name" value="FBOX"/>
    <property type="match status" value="1"/>
</dbReference>
<keyword evidence="3" id="KW-1185">Reference proteome</keyword>
<evidence type="ECO:0000313" key="3">
    <source>
        <dbReference type="Proteomes" id="UP000620124"/>
    </source>
</evidence>
<reference evidence="2" key="1">
    <citation type="submission" date="2020-05" db="EMBL/GenBank/DDBJ databases">
        <title>Mycena genomes resolve the evolution of fungal bioluminescence.</title>
        <authorList>
            <person name="Tsai I.J."/>
        </authorList>
    </citation>
    <scope>NUCLEOTIDE SEQUENCE</scope>
    <source>
        <strain evidence="2">CCC161011</strain>
    </source>
</reference>
<dbReference type="InterPro" id="IPR001810">
    <property type="entry name" value="F-box_dom"/>
</dbReference>